<evidence type="ECO:0000259" key="3">
    <source>
        <dbReference type="PROSITE" id="PS51127"/>
    </source>
</evidence>
<dbReference type="InterPro" id="IPR013783">
    <property type="entry name" value="Ig-like_fold"/>
</dbReference>
<dbReference type="SMART" id="SM00634">
    <property type="entry name" value="BID_1"/>
    <property type="match status" value="2"/>
</dbReference>
<comment type="similarity">
    <text evidence="1">Belongs to the intimin/invasin family.</text>
</comment>
<reference evidence="4" key="1">
    <citation type="journal article" date="2020" name="mSystems">
        <title>Genome- and Community-Level Interaction Insights into Carbon Utilization and Element Cycling Functions of Hydrothermarchaeota in Hydrothermal Sediment.</title>
        <authorList>
            <person name="Zhou Z."/>
            <person name="Liu Y."/>
            <person name="Xu W."/>
            <person name="Pan J."/>
            <person name="Luo Z.H."/>
            <person name="Li M."/>
        </authorList>
    </citation>
    <scope>NUCLEOTIDE SEQUENCE [LARGE SCALE GENOMIC DNA]</scope>
    <source>
        <strain evidence="4">HyVt-185</strain>
    </source>
</reference>
<dbReference type="PROSITE" id="PS50234">
    <property type="entry name" value="VWFA"/>
    <property type="match status" value="1"/>
</dbReference>
<dbReference type="EMBL" id="DQZR01000214">
    <property type="protein sequence ID" value="HDM36586.1"/>
    <property type="molecule type" value="Genomic_DNA"/>
</dbReference>
<dbReference type="SUPFAM" id="SSF49373">
    <property type="entry name" value="Invasin/intimin cell-adhesion fragments"/>
    <property type="match status" value="2"/>
</dbReference>
<evidence type="ECO:0000256" key="1">
    <source>
        <dbReference type="ARBA" id="ARBA00010116"/>
    </source>
</evidence>
<dbReference type="InterPro" id="IPR003344">
    <property type="entry name" value="Big_1_dom"/>
</dbReference>
<sequence>MRRSEQSKLLISILLTVIIISGTTEAIAGSPATISINANPENVIIENTSLITASVYDANGNLIDPGNDTNVTFTTTLGNFTENSSATYTVKTINGTATANLSATTGGNAFVQVNVTDNTSITAATSVCFCDGSVAGVDFEVLNSSMVATDEFAANGLDKPTIIAWVVDACGSRVAQSDIRLNLTWTNATGATVGPVSNTTNESGYVRFDDMGASDAIYNSTITINSTYGSASKIIHFYPSEIKLTLTANPPIIATQDINTTAHNSTITLSLSYTAYENESKQYHALPDVLISFTTDLGTLSNATVSNVTSLINTTDSLGKASVVLTSGAVDGNATVTARIVNGSLRTYHNLIPNDAISIVILTENQFLRTTTTITPTSVPYTPYEWITVTHEMEAVGPVERPVDIVLVTDLSGSMSGSAGDGTGRSRIQAARDALNDFVDIALANGTSRVGLAAYSDAPDLYGPTTWSKWLIQSSNDSAYPFHPYTGFDDRSYANPKYYHTSSCGNNGYSDAHIDANLTSDSSLLHTEINSYSAKGGTNIAGGIIAGQKLLEWDGEPGRPKYMIIMTDGHPTMAPIEPDSMEAYQPSDYSRYSYYDSEYGIWISDYAPTGKVAAREAARMAESRGITIYAILFGTDPIGRKLMPEVASVAPPDSGRERNYFEASGGVKLEDIYREIYQEINSLNSQINVRINISGVNVSGTFSPNAVYRSNSTRIYYTTANGTVYNLTREPEIVWGSYKIEFNNLSMPGRTTFEVGDRLNISYQLRLIRTGNLFEADSNVSNADGSLSSIPGGAVTLTTYSDSDRVNTPPDAVLDVVESKWQTSDPTVFVVNPGETVTFDASRSWDSYNGYDLNYTWIIEKAKNATTGAVSEWLNMTNVSNATVPTIYNTTEVGKFFNVTLVVWDKDDELPQLSDTAHATVYITNPSNLNLTSDQSEILANGGISNLTATLTNATGSPIQGVTISFTQPYGTFGSFNSSTDDTDASGKAGVKFTAGHITGVATVMAETPGSPTTQPWFYAASDGRYYIYSNATATIRILPSGQITLS</sequence>
<proteinExistence type="inferred from homology"/>
<evidence type="ECO:0000259" key="2">
    <source>
        <dbReference type="PROSITE" id="PS50234"/>
    </source>
</evidence>
<accession>A0A7C0X4J9</accession>
<dbReference type="AlphaFoldDB" id="A0A7C0X4J9"/>
<dbReference type="SUPFAM" id="SSF53300">
    <property type="entry name" value="vWA-like"/>
    <property type="match status" value="1"/>
</dbReference>
<dbReference type="Gene3D" id="2.60.40.10">
    <property type="entry name" value="Immunoglobulins"/>
    <property type="match status" value="3"/>
</dbReference>
<dbReference type="InterPro" id="IPR008964">
    <property type="entry name" value="Invasin/intimin_cell_adhesion"/>
</dbReference>
<feature type="domain" description="Big-1" evidence="3">
    <location>
        <begin position="928"/>
        <end position="1020"/>
    </location>
</feature>
<dbReference type="Proteomes" id="UP000885863">
    <property type="component" value="Unassembled WGS sequence"/>
</dbReference>
<feature type="domain" description="Big-1" evidence="3">
    <location>
        <begin position="33"/>
        <end position="130"/>
    </location>
</feature>
<name>A0A7C0X4J9_9EURY</name>
<dbReference type="Pfam" id="PF02369">
    <property type="entry name" value="Big_1"/>
    <property type="match status" value="1"/>
</dbReference>
<dbReference type="CDD" id="cd00198">
    <property type="entry name" value="vWFA"/>
    <property type="match status" value="1"/>
</dbReference>
<dbReference type="InterPro" id="IPR036465">
    <property type="entry name" value="vWFA_dom_sf"/>
</dbReference>
<dbReference type="InterPro" id="IPR002035">
    <property type="entry name" value="VWF_A"/>
</dbReference>
<protein>
    <submittedName>
        <fullName evidence="4">VWA domain-containing protein</fullName>
    </submittedName>
</protein>
<gene>
    <name evidence="4" type="ORF">ENG09_04975</name>
</gene>
<comment type="caution">
    <text evidence="4">The sequence shown here is derived from an EMBL/GenBank/DDBJ whole genome shotgun (WGS) entry which is preliminary data.</text>
</comment>
<feature type="domain" description="VWFA" evidence="2">
    <location>
        <begin position="404"/>
        <end position="676"/>
    </location>
</feature>
<dbReference type="Pfam" id="PF13519">
    <property type="entry name" value="VWA_2"/>
    <property type="match status" value="1"/>
</dbReference>
<dbReference type="Gene3D" id="3.40.50.410">
    <property type="entry name" value="von Willebrand factor, type A domain"/>
    <property type="match status" value="1"/>
</dbReference>
<organism evidence="4">
    <name type="scientific">Candidatus Syntropharchaeum butanivorans</name>
    <dbReference type="NCBI Taxonomy" id="1839936"/>
    <lineage>
        <taxon>Archaea</taxon>
        <taxon>Methanobacteriati</taxon>
        <taxon>Methanobacteriota</taxon>
        <taxon>Stenosarchaea group</taxon>
        <taxon>Methanomicrobia</taxon>
        <taxon>Methanosarcinales</taxon>
        <taxon>ANME-2 cluster</taxon>
        <taxon>Candidatus Syntropharchaeum</taxon>
    </lineage>
</organism>
<evidence type="ECO:0000313" key="4">
    <source>
        <dbReference type="EMBL" id="HDM36586.1"/>
    </source>
</evidence>
<dbReference type="PROSITE" id="PS51127">
    <property type="entry name" value="BIG1"/>
    <property type="match status" value="2"/>
</dbReference>
<dbReference type="SMART" id="SM00327">
    <property type="entry name" value="VWA"/>
    <property type="match status" value="1"/>
</dbReference>